<reference evidence="2" key="1">
    <citation type="journal article" date="2019" name="Int. J. Syst. Evol. Microbiol.">
        <title>The Global Catalogue of Microorganisms (GCM) 10K type strain sequencing project: providing services to taxonomists for standard genome sequencing and annotation.</title>
        <authorList>
            <consortium name="The Broad Institute Genomics Platform"/>
            <consortium name="The Broad Institute Genome Sequencing Center for Infectious Disease"/>
            <person name="Wu L."/>
            <person name="Ma J."/>
        </authorList>
    </citation>
    <scope>NUCLEOTIDE SEQUENCE [LARGE SCALE GENOMIC DNA]</scope>
    <source>
        <strain evidence="2">JCM 17926</strain>
    </source>
</reference>
<evidence type="ECO:0000313" key="2">
    <source>
        <dbReference type="Proteomes" id="UP001500552"/>
    </source>
</evidence>
<proteinExistence type="predicted"/>
<gene>
    <name evidence="1" type="ORF">GCM10023188_04090</name>
</gene>
<evidence type="ECO:0000313" key="1">
    <source>
        <dbReference type="EMBL" id="GAA4424344.1"/>
    </source>
</evidence>
<organism evidence="1 2">
    <name type="scientific">Pontibacter saemangeumensis</name>
    <dbReference type="NCBI Taxonomy" id="1084525"/>
    <lineage>
        <taxon>Bacteria</taxon>
        <taxon>Pseudomonadati</taxon>
        <taxon>Bacteroidota</taxon>
        <taxon>Cytophagia</taxon>
        <taxon>Cytophagales</taxon>
        <taxon>Hymenobacteraceae</taxon>
        <taxon>Pontibacter</taxon>
    </lineage>
</organism>
<sequence>MRLVTIKAPSGQGKSVADIAFAAGASRVSIRQARQYTSDHTETDLDVVEIDFNT</sequence>
<dbReference type="RefSeq" id="WP_345156482.1">
    <property type="nucleotide sequence ID" value="NZ_BAABHC010000002.1"/>
</dbReference>
<protein>
    <submittedName>
        <fullName evidence="1">Uncharacterized protein</fullName>
    </submittedName>
</protein>
<dbReference type="EMBL" id="BAABHC010000002">
    <property type="protein sequence ID" value="GAA4424344.1"/>
    <property type="molecule type" value="Genomic_DNA"/>
</dbReference>
<name>A0ABP8L7L9_9BACT</name>
<keyword evidence="2" id="KW-1185">Reference proteome</keyword>
<dbReference type="Proteomes" id="UP001500552">
    <property type="component" value="Unassembled WGS sequence"/>
</dbReference>
<accession>A0ABP8L7L9</accession>
<comment type="caution">
    <text evidence="1">The sequence shown here is derived from an EMBL/GenBank/DDBJ whole genome shotgun (WGS) entry which is preliminary data.</text>
</comment>